<name>A0A397SDC6_9GLOM</name>
<feature type="coiled-coil region" evidence="8">
    <location>
        <begin position="193"/>
        <end position="227"/>
    </location>
</feature>
<evidence type="ECO:0000256" key="6">
    <source>
        <dbReference type="ARBA" id="ARBA00023242"/>
    </source>
</evidence>
<keyword evidence="8" id="KW-0175">Coiled coil</keyword>
<evidence type="ECO:0000256" key="1">
    <source>
        <dbReference type="ARBA" id="ARBA00004123"/>
    </source>
</evidence>
<evidence type="ECO:0000256" key="4">
    <source>
        <dbReference type="ARBA" id="ARBA00022454"/>
    </source>
</evidence>
<keyword evidence="6" id="KW-0539">Nucleus</keyword>
<comment type="subcellular location">
    <subcellularLocation>
        <location evidence="2">Chromosome</location>
    </subcellularLocation>
    <subcellularLocation>
        <location evidence="1">Nucleus</location>
    </subcellularLocation>
</comment>
<dbReference type="GO" id="GO:0003677">
    <property type="term" value="F:DNA binding"/>
    <property type="evidence" value="ECO:0007669"/>
    <property type="project" value="UniProtKB-KW"/>
</dbReference>
<dbReference type="InterPro" id="IPR001951">
    <property type="entry name" value="Histone_H4"/>
</dbReference>
<evidence type="ECO:0000313" key="11">
    <source>
        <dbReference type="Proteomes" id="UP000265703"/>
    </source>
</evidence>
<comment type="similarity">
    <text evidence="3">Belongs to the histone H4 family.</text>
</comment>
<evidence type="ECO:0000256" key="3">
    <source>
        <dbReference type="ARBA" id="ARBA00006564"/>
    </source>
</evidence>
<dbReference type="Proteomes" id="UP000265703">
    <property type="component" value="Unassembled WGS sequence"/>
</dbReference>
<dbReference type="OrthoDB" id="2380226at2759"/>
<dbReference type="InterPro" id="IPR009072">
    <property type="entry name" value="Histone-fold"/>
</dbReference>
<dbReference type="EMBL" id="QKYT01000981">
    <property type="protein sequence ID" value="RIA80384.1"/>
    <property type="molecule type" value="Genomic_DNA"/>
</dbReference>
<dbReference type="STRING" id="658196.A0A397SDC6"/>
<evidence type="ECO:0000313" key="10">
    <source>
        <dbReference type="EMBL" id="RIA80384.1"/>
    </source>
</evidence>
<evidence type="ECO:0000256" key="7">
    <source>
        <dbReference type="ARBA" id="ARBA00023269"/>
    </source>
</evidence>
<sequence>MSEQIKRGKGLGKGGVNLRHKILRVYVRGIDKPNIRSLARGGGFKRIIYEKTTKSYVGHDAIVSYIRERKNKSYRGFLESNREMIVTSIFSEKRHDLEGYRVFNFLKEAEDILNHRELLGFDTGTPGVLNSGAQTLLTKITFTAKHEQNGTAQSKKGKAQNVDNDDEKDIDSVNYESKEEQYNKELTHAILKLENVIKQNEVLQKAIKELRNENILLNKQIDVIEKTIGRDEYNNPVFEEFMRESKEQKLNDGFNHDWYGKDIQIRPCPDEFLTPWWMTKCQQ</sequence>
<dbReference type="GO" id="GO:0000786">
    <property type="term" value="C:nucleosome"/>
    <property type="evidence" value="ECO:0007669"/>
    <property type="project" value="UniProtKB-KW"/>
</dbReference>
<reference evidence="10 11" key="1">
    <citation type="submission" date="2018-06" db="EMBL/GenBank/DDBJ databases">
        <title>Comparative genomics reveals the genomic features of Rhizophagus irregularis, R. cerebriforme, R. diaphanum and Gigaspora rosea, and their symbiotic lifestyle signature.</title>
        <authorList>
            <person name="Morin E."/>
            <person name="San Clemente H."/>
            <person name="Chen E.C.H."/>
            <person name="De La Providencia I."/>
            <person name="Hainaut M."/>
            <person name="Kuo A."/>
            <person name="Kohler A."/>
            <person name="Murat C."/>
            <person name="Tang N."/>
            <person name="Roy S."/>
            <person name="Loubradou J."/>
            <person name="Henrissat B."/>
            <person name="Grigoriev I.V."/>
            <person name="Corradi N."/>
            <person name="Roux C."/>
            <person name="Martin F.M."/>
        </authorList>
    </citation>
    <scope>NUCLEOTIDE SEQUENCE [LARGE SCALE GENOMIC DNA]</scope>
    <source>
        <strain evidence="10 11">DAOM 227022</strain>
    </source>
</reference>
<evidence type="ECO:0000256" key="9">
    <source>
        <dbReference type="SAM" id="MobiDB-lite"/>
    </source>
</evidence>
<keyword evidence="11" id="KW-1185">Reference proteome</keyword>
<evidence type="ECO:0000256" key="2">
    <source>
        <dbReference type="ARBA" id="ARBA00004286"/>
    </source>
</evidence>
<keyword evidence="5" id="KW-0238">DNA-binding</keyword>
<keyword evidence="7" id="KW-0544">Nucleosome core</keyword>
<keyword evidence="4" id="KW-0158">Chromosome</keyword>
<feature type="region of interest" description="Disordered" evidence="9">
    <location>
        <begin position="147"/>
        <end position="170"/>
    </location>
</feature>
<dbReference type="GO" id="GO:0005634">
    <property type="term" value="C:nucleus"/>
    <property type="evidence" value="ECO:0007669"/>
    <property type="project" value="UniProtKB-SubCell"/>
</dbReference>
<proteinExistence type="inferred from homology"/>
<evidence type="ECO:0000256" key="5">
    <source>
        <dbReference type="ARBA" id="ARBA00023125"/>
    </source>
</evidence>
<dbReference type="Gene3D" id="1.10.20.10">
    <property type="entry name" value="Histone, subunit A"/>
    <property type="match status" value="1"/>
</dbReference>
<dbReference type="GO" id="GO:0046982">
    <property type="term" value="F:protein heterodimerization activity"/>
    <property type="evidence" value="ECO:0007669"/>
    <property type="project" value="InterPro"/>
</dbReference>
<evidence type="ECO:0000256" key="8">
    <source>
        <dbReference type="SAM" id="Coils"/>
    </source>
</evidence>
<dbReference type="PRINTS" id="PR00623">
    <property type="entry name" value="HISTONEH4"/>
</dbReference>
<comment type="caution">
    <text evidence="10">The sequence shown here is derived from an EMBL/GenBank/DDBJ whole genome shotgun (WGS) entry which is preliminary data.</text>
</comment>
<gene>
    <name evidence="10" type="ORF">C1645_838806</name>
</gene>
<protein>
    <submittedName>
        <fullName evidence="10">Uncharacterized protein</fullName>
    </submittedName>
</protein>
<dbReference type="GO" id="GO:0030527">
    <property type="term" value="F:structural constituent of chromatin"/>
    <property type="evidence" value="ECO:0007669"/>
    <property type="project" value="InterPro"/>
</dbReference>
<dbReference type="AlphaFoldDB" id="A0A397SDC6"/>
<organism evidence="10 11">
    <name type="scientific">Glomus cerebriforme</name>
    <dbReference type="NCBI Taxonomy" id="658196"/>
    <lineage>
        <taxon>Eukaryota</taxon>
        <taxon>Fungi</taxon>
        <taxon>Fungi incertae sedis</taxon>
        <taxon>Mucoromycota</taxon>
        <taxon>Glomeromycotina</taxon>
        <taxon>Glomeromycetes</taxon>
        <taxon>Glomerales</taxon>
        <taxon>Glomeraceae</taxon>
        <taxon>Glomus</taxon>
    </lineage>
</organism>
<accession>A0A397SDC6</accession>